<comment type="caution">
    <text evidence="2">The sequence shown here is derived from an EMBL/GenBank/DDBJ whole genome shotgun (WGS) entry which is preliminary data.</text>
</comment>
<feature type="region of interest" description="Disordered" evidence="1">
    <location>
        <begin position="1"/>
        <end position="42"/>
    </location>
</feature>
<sequence length="114" mass="13554">LYDDFVPQKELSDEQKYFPSSFMSSEDPLNESSPFSSSETTPTNKFMPISNLILMDLNKMENDFQKLFELLDTASKWESIFYTSAEEIQLKEFRQQQLKPILQKMQFKMKLFQK</sequence>
<organism evidence="2">
    <name type="scientific">Tanacetum cinerariifolium</name>
    <name type="common">Dalmatian daisy</name>
    <name type="synonym">Chrysanthemum cinerariifolium</name>
    <dbReference type="NCBI Taxonomy" id="118510"/>
    <lineage>
        <taxon>Eukaryota</taxon>
        <taxon>Viridiplantae</taxon>
        <taxon>Streptophyta</taxon>
        <taxon>Embryophyta</taxon>
        <taxon>Tracheophyta</taxon>
        <taxon>Spermatophyta</taxon>
        <taxon>Magnoliopsida</taxon>
        <taxon>eudicotyledons</taxon>
        <taxon>Gunneridae</taxon>
        <taxon>Pentapetalae</taxon>
        <taxon>asterids</taxon>
        <taxon>campanulids</taxon>
        <taxon>Asterales</taxon>
        <taxon>Asteraceae</taxon>
        <taxon>Asteroideae</taxon>
        <taxon>Anthemideae</taxon>
        <taxon>Anthemidinae</taxon>
        <taxon>Tanacetum</taxon>
    </lineage>
</organism>
<reference evidence="2" key="1">
    <citation type="journal article" date="2019" name="Sci. Rep.">
        <title>Draft genome of Tanacetum cinerariifolium, the natural source of mosquito coil.</title>
        <authorList>
            <person name="Yamashiro T."/>
            <person name="Shiraishi A."/>
            <person name="Satake H."/>
            <person name="Nakayama K."/>
        </authorList>
    </citation>
    <scope>NUCLEOTIDE SEQUENCE</scope>
</reference>
<accession>A0A699V2S2</accession>
<protein>
    <submittedName>
        <fullName evidence="2">Uncharacterized protein</fullName>
    </submittedName>
</protein>
<gene>
    <name evidence="2" type="ORF">Tci_901514</name>
</gene>
<feature type="non-terminal residue" evidence="2">
    <location>
        <position position="1"/>
    </location>
</feature>
<name>A0A699V2S2_TANCI</name>
<feature type="compositionally biased region" description="Low complexity" evidence="1">
    <location>
        <begin position="31"/>
        <end position="42"/>
    </location>
</feature>
<feature type="compositionally biased region" description="Basic and acidic residues" evidence="1">
    <location>
        <begin position="1"/>
        <end position="16"/>
    </location>
</feature>
<dbReference type="AlphaFoldDB" id="A0A699V2S2"/>
<proteinExistence type="predicted"/>
<evidence type="ECO:0000313" key="2">
    <source>
        <dbReference type="EMBL" id="GFD29545.1"/>
    </source>
</evidence>
<dbReference type="EMBL" id="BKCJ011395905">
    <property type="protein sequence ID" value="GFD29545.1"/>
    <property type="molecule type" value="Genomic_DNA"/>
</dbReference>
<evidence type="ECO:0000256" key="1">
    <source>
        <dbReference type="SAM" id="MobiDB-lite"/>
    </source>
</evidence>